<proteinExistence type="predicted"/>
<reference evidence="1 2" key="1">
    <citation type="submission" date="2015-09" db="EMBL/GenBank/DDBJ databases">
        <authorList>
            <consortium name="Pathogen Informatics"/>
        </authorList>
    </citation>
    <scope>NUCLEOTIDE SEQUENCE [LARGE SCALE GENOMIC DNA]</scope>
    <source>
        <strain evidence="1 2">2789STDY5608849</strain>
    </source>
</reference>
<dbReference type="RefSeq" id="WP_055226056.1">
    <property type="nucleotide sequence ID" value="NZ_CAXSRP010000018.1"/>
</dbReference>
<dbReference type="Proteomes" id="UP000095706">
    <property type="component" value="Unassembled WGS sequence"/>
</dbReference>
<organism evidence="1 2">
    <name type="scientific">Fusicatenibacter saccharivorans</name>
    <dbReference type="NCBI Taxonomy" id="1150298"/>
    <lineage>
        <taxon>Bacteria</taxon>
        <taxon>Bacillati</taxon>
        <taxon>Bacillota</taxon>
        <taxon>Clostridia</taxon>
        <taxon>Lachnospirales</taxon>
        <taxon>Lachnospiraceae</taxon>
        <taxon>Fusicatenibacter</taxon>
    </lineage>
</organism>
<evidence type="ECO:0000313" key="1">
    <source>
        <dbReference type="EMBL" id="CUN55756.1"/>
    </source>
</evidence>
<sequence length="102" mass="12138">MESDADDIYKNVNLILERYIKTEVSKVIYRKNKEFTEEAEHNQAEPTFPMFISSITSYTFEQSEFIEEFCGKLKSIGIKPVRCVMTDFDRRNLLLNWKCRLI</sequence>
<dbReference type="AlphaFoldDB" id="A0A173XXM1"/>
<accession>A0A173XXM1</accession>
<name>A0A173XXM1_9FIRM</name>
<evidence type="ECO:0000313" key="2">
    <source>
        <dbReference type="Proteomes" id="UP000095706"/>
    </source>
</evidence>
<dbReference type="EMBL" id="CYYV01000002">
    <property type="protein sequence ID" value="CUN55756.1"/>
    <property type="molecule type" value="Genomic_DNA"/>
</dbReference>
<protein>
    <submittedName>
        <fullName evidence="1">Uncharacterized protein</fullName>
    </submittedName>
</protein>
<gene>
    <name evidence="1" type="ORF">ERS852406_00359</name>
</gene>